<proteinExistence type="predicted"/>
<dbReference type="Gene3D" id="2.100.10.30">
    <property type="entry name" value="Jacalin-like lectin domain"/>
    <property type="match status" value="1"/>
</dbReference>
<dbReference type="SUPFAM" id="SSF50370">
    <property type="entry name" value="Ricin B-like lectins"/>
    <property type="match status" value="1"/>
</dbReference>
<evidence type="ECO:0000256" key="1">
    <source>
        <dbReference type="SAM" id="SignalP"/>
    </source>
</evidence>
<dbReference type="CDD" id="cd09615">
    <property type="entry name" value="Jacalin_EEP"/>
    <property type="match status" value="1"/>
</dbReference>
<dbReference type="GO" id="GO:0005737">
    <property type="term" value="C:cytoplasm"/>
    <property type="evidence" value="ECO:0007669"/>
    <property type="project" value="TreeGrafter"/>
</dbReference>
<dbReference type="PANTHER" id="PTHR16320">
    <property type="entry name" value="SPHINGOMYELINASE FAMILY MEMBER"/>
    <property type="match status" value="1"/>
</dbReference>
<dbReference type="InterPro" id="IPR035992">
    <property type="entry name" value="Ricin_B-like_lectins"/>
</dbReference>
<evidence type="ECO:0000313" key="3">
    <source>
        <dbReference type="EMBL" id="AJQ92574.1"/>
    </source>
</evidence>
<dbReference type="Gene3D" id="3.60.10.10">
    <property type="entry name" value="Endonuclease/exonuclease/phosphatase"/>
    <property type="match status" value="1"/>
</dbReference>
<dbReference type="RefSeq" id="WP_044615608.1">
    <property type="nucleotide sequence ID" value="NZ_CP007142.1"/>
</dbReference>
<dbReference type="GO" id="GO:0016791">
    <property type="term" value="F:phosphatase activity"/>
    <property type="evidence" value="ECO:0007669"/>
    <property type="project" value="InterPro"/>
</dbReference>
<evidence type="ECO:0000259" key="2">
    <source>
        <dbReference type="PROSITE" id="PS51752"/>
    </source>
</evidence>
<dbReference type="STRING" id="1445510.YC6258_00524"/>
<dbReference type="KEGG" id="gsn:YC6258_00524"/>
<dbReference type="SMART" id="SM00915">
    <property type="entry name" value="Jacalin"/>
    <property type="match status" value="1"/>
</dbReference>
<dbReference type="InterPro" id="IPR001229">
    <property type="entry name" value="Jacalin-like_lectin_dom"/>
</dbReference>
<keyword evidence="1" id="KW-0732">Signal</keyword>
<dbReference type="PANTHER" id="PTHR16320:SF1">
    <property type="entry name" value="SPHINGOMYELINASE DDB_G0288017"/>
    <property type="match status" value="1"/>
</dbReference>
<feature type="signal peptide" evidence="1">
    <location>
        <begin position="1"/>
        <end position="23"/>
    </location>
</feature>
<dbReference type="SUPFAM" id="SSF56219">
    <property type="entry name" value="DNase I-like"/>
    <property type="match status" value="1"/>
</dbReference>
<keyword evidence="4" id="KW-1185">Reference proteome</keyword>
<dbReference type="PROSITE" id="PS50231">
    <property type="entry name" value="RICIN_B_LECTIN"/>
    <property type="match status" value="1"/>
</dbReference>
<dbReference type="Pfam" id="PF00652">
    <property type="entry name" value="Ricin_B_lectin"/>
    <property type="match status" value="1"/>
</dbReference>
<dbReference type="AlphaFoldDB" id="A0A0C5VQM8"/>
<dbReference type="SMART" id="SM00458">
    <property type="entry name" value="RICIN"/>
    <property type="match status" value="1"/>
</dbReference>
<dbReference type="Pfam" id="PF01419">
    <property type="entry name" value="Jacalin"/>
    <property type="match status" value="1"/>
</dbReference>
<dbReference type="HOGENOM" id="CLU_032141_0_0_6"/>
<dbReference type="InterPro" id="IPR000772">
    <property type="entry name" value="Ricin_B_lectin"/>
</dbReference>
<organism evidence="3 4">
    <name type="scientific">Gynuella sunshinyii YC6258</name>
    <dbReference type="NCBI Taxonomy" id="1445510"/>
    <lineage>
        <taxon>Bacteria</taxon>
        <taxon>Pseudomonadati</taxon>
        <taxon>Pseudomonadota</taxon>
        <taxon>Gammaproteobacteria</taxon>
        <taxon>Oceanospirillales</taxon>
        <taxon>Saccharospirillaceae</taxon>
        <taxon>Gynuella</taxon>
    </lineage>
</organism>
<dbReference type="PROSITE" id="PS51752">
    <property type="entry name" value="JACALIN_LECTIN"/>
    <property type="match status" value="1"/>
</dbReference>
<evidence type="ECO:0000313" key="4">
    <source>
        <dbReference type="Proteomes" id="UP000032266"/>
    </source>
</evidence>
<reference evidence="3 4" key="1">
    <citation type="submission" date="2014-01" db="EMBL/GenBank/DDBJ databases">
        <title>Full genme sequencing of cellulolytic bacterium Gynuella sunshinyii YC6258T gen. nov., sp. nov.</title>
        <authorList>
            <person name="Khan H."/>
            <person name="Chung E.J."/>
            <person name="Chung Y.R."/>
        </authorList>
    </citation>
    <scope>NUCLEOTIDE SEQUENCE [LARGE SCALE GENOMIC DNA]</scope>
    <source>
        <strain evidence="3 4">YC6258</strain>
    </source>
</reference>
<feature type="chain" id="PRO_5002183832" description="Jacalin-type lectin domain-containing protein" evidence="1">
    <location>
        <begin position="24"/>
        <end position="563"/>
    </location>
</feature>
<dbReference type="Pfam" id="PF22669">
    <property type="entry name" value="Exo_endo_phos2"/>
    <property type="match status" value="1"/>
</dbReference>
<dbReference type="InterPro" id="IPR036691">
    <property type="entry name" value="Endo/exonu/phosph_ase_sf"/>
</dbReference>
<dbReference type="Gene3D" id="2.80.10.50">
    <property type="match status" value="1"/>
</dbReference>
<accession>A0A0C5VQM8</accession>
<dbReference type="InterPro" id="IPR000300">
    <property type="entry name" value="IPPc"/>
</dbReference>
<dbReference type="GO" id="GO:0046856">
    <property type="term" value="P:phosphatidylinositol dephosphorylation"/>
    <property type="evidence" value="ECO:0007669"/>
    <property type="project" value="InterPro"/>
</dbReference>
<dbReference type="SUPFAM" id="SSF51101">
    <property type="entry name" value="Mannose-binding lectins"/>
    <property type="match status" value="1"/>
</dbReference>
<feature type="domain" description="Jacalin-type lectin" evidence="2">
    <location>
        <begin position="293"/>
        <end position="432"/>
    </location>
</feature>
<dbReference type="OrthoDB" id="7316663at2"/>
<name>A0A0C5VQM8_9GAMM</name>
<dbReference type="InterPro" id="IPR038772">
    <property type="entry name" value="Sph/SMPD2-like"/>
</dbReference>
<dbReference type="PATRIC" id="fig|1445510.3.peg.511"/>
<dbReference type="Proteomes" id="UP000032266">
    <property type="component" value="Chromosome"/>
</dbReference>
<dbReference type="GO" id="GO:0004767">
    <property type="term" value="F:sphingomyelin phosphodiesterase activity"/>
    <property type="evidence" value="ECO:0007669"/>
    <property type="project" value="InterPro"/>
</dbReference>
<dbReference type="EMBL" id="CP007142">
    <property type="protein sequence ID" value="AJQ92574.1"/>
    <property type="molecule type" value="Genomic_DNA"/>
</dbReference>
<dbReference type="InterPro" id="IPR036404">
    <property type="entry name" value="Jacalin-like_lectin_dom_sf"/>
</dbReference>
<sequence>MNPFFNRYSVSLICALGVGHSQAASGEFSTLTYNVAGLPQIISSAESNRLEATEQISCYVNAFDIVNVQEDFNYHAALYDTCNDHPYRSPTSGGAGIGSGLNTMSRFSYEDWDRVRWNDCSGVDCLTPKGFTLARTQLQNGVFVDIYNLHTQAQTEPNDLAARRANLLQLVSYIELHSAGNAVIIMGDTNTRYTRSGDNIRELLNRGFSDAWLQLVHTDDIPASGTDALVCNPAVTDANCEIVDKVLYRDNGYLQLQPYAYGVREDALTNNGLELSDHRPVEAGWTYKTNDQWRFSERIGGAYGMEFNDYALLPQQPVVRKITLRAGRRLDQIQTSLASGYVMTHGGEGGTASDLTLANGEYLKSATFCVGQYSNHSRVFYASLSSSQNRTLSAGSHTDDCTTFTAPEGWNIVGFHGRSGDEIDKLGVIYAPLRSSSAKVSFQTLVNAASGQCLDVTNGNMSEGNNVGLWYCSGEAWQQWNYDPHSGLIRSLQNTEYCLDNSGSFADGTNLTIATCRGNANQQFDVSSSGAISMRTMPGLVIEANGSQATMRTLTNSNQQSWQ</sequence>
<gene>
    <name evidence="3" type="ORF">YC6258_00524</name>
</gene>
<protein>
    <recommendedName>
        <fullName evidence="2">Jacalin-type lectin domain-containing protein</fullName>
    </recommendedName>
</protein>